<name>A0ABV0TK84_9TELE</name>
<comment type="caution">
    <text evidence="1">The sequence shown here is derived from an EMBL/GenBank/DDBJ whole genome shotgun (WGS) entry which is preliminary data.</text>
</comment>
<protein>
    <recommendedName>
        <fullName evidence="3">Secreted protein</fullName>
    </recommendedName>
</protein>
<reference evidence="1 2" key="1">
    <citation type="submission" date="2021-06" db="EMBL/GenBank/DDBJ databases">
        <authorList>
            <person name="Palmer J.M."/>
        </authorList>
    </citation>
    <scope>NUCLEOTIDE SEQUENCE [LARGE SCALE GENOMIC DNA]</scope>
    <source>
        <strain evidence="2">if_2019</strain>
        <tissue evidence="1">Muscle</tissue>
    </source>
</reference>
<dbReference type="EMBL" id="JAHRIQ010036760">
    <property type="protein sequence ID" value="MEQ2233229.1"/>
    <property type="molecule type" value="Genomic_DNA"/>
</dbReference>
<evidence type="ECO:0000313" key="2">
    <source>
        <dbReference type="Proteomes" id="UP001482620"/>
    </source>
</evidence>
<gene>
    <name evidence="1" type="ORF">ILYODFUR_019811</name>
</gene>
<keyword evidence="2" id="KW-1185">Reference proteome</keyword>
<organism evidence="1 2">
    <name type="scientific">Ilyodon furcidens</name>
    <name type="common">goldbreast splitfin</name>
    <dbReference type="NCBI Taxonomy" id="33524"/>
    <lineage>
        <taxon>Eukaryota</taxon>
        <taxon>Metazoa</taxon>
        <taxon>Chordata</taxon>
        <taxon>Craniata</taxon>
        <taxon>Vertebrata</taxon>
        <taxon>Euteleostomi</taxon>
        <taxon>Actinopterygii</taxon>
        <taxon>Neopterygii</taxon>
        <taxon>Teleostei</taxon>
        <taxon>Neoteleostei</taxon>
        <taxon>Acanthomorphata</taxon>
        <taxon>Ovalentaria</taxon>
        <taxon>Atherinomorphae</taxon>
        <taxon>Cyprinodontiformes</taxon>
        <taxon>Goodeidae</taxon>
        <taxon>Ilyodon</taxon>
    </lineage>
</organism>
<dbReference type="Proteomes" id="UP001482620">
    <property type="component" value="Unassembled WGS sequence"/>
</dbReference>
<sequence length="110" mass="12120">MPKPTGPAERGVVTGRCAVVCVCVCVFTAEPVRLTEQENGGGLQGIIPWTICLAGCAHNKEGPRMVLVHVGYLVLPVFGSVRNRGMTRFTLFFFMFYSNPRYIFSAFSSR</sequence>
<accession>A0ABV0TK84</accession>
<evidence type="ECO:0008006" key="3">
    <source>
        <dbReference type="Google" id="ProtNLM"/>
    </source>
</evidence>
<proteinExistence type="predicted"/>
<evidence type="ECO:0000313" key="1">
    <source>
        <dbReference type="EMBL" id="MEQ2233229.1"/>
    </source>
</evidence>